<keyword evidence="1" id="KW-0788">Thiol protease</keyword>
<evidence type="ECO:0000256" key="2">
    <source>
        <dbReference type="SAM" id="MobiDB-lite"/>
    </source>
</evidence>
<dbReference type="InterPro" id="IPR028889">
    <property type="entry name" value="USP"/>
</dbReference>
<keyword evidence="1" id="KW-0833">Ubl conjugation pathway</keyword>
<evidence type="ECO:0000313" key="5">
    <source>
        <dbReference type="EMBL" id="MEQ2307779.1"/>
    </source>
</evidence>
<dbReference type="PANTHER" id="PTHR24006">
    <property type="entry name" value="UBIQUITIN CARBOXYL-TERMINAL HYDROLASE"/>
    <property type="match status" value="1"/>
</dbReference>
<evidence type="ECO:0000256" key="1">
    <source>
        <dbReference type="RuleBase" id="RU366025"/>
    </source>
</evidence>
<dbReference type="InterPro" id="IPR001394">
    <property type="entry name" value="Peptidase_C19_UCH"/>
</dbReference>
<dbReference type="PROSITE" id="PS00973">
    <property type="entry name" value="USP_2"/>
    <property type="match status" value="1"/>
</dbReference>
<sequence length="405" mass="47253">MKQENPTDIKYHGLRNQGATCYLNSVLQVLFMTKEFREAVERCPKDRIDALDVQLNSLFKNLKEKTSETTEVTRKLGIEKVIEQHDAGQYFEKILSLVSDEASKIFEGHLIHRTICCKCDSETEDDVPFWFLSLPLMDSSDKHYSVEDGIQEFLKDAEFDGDDQLYCENCDDKCDTIVKYELRHHPEVLMLLLKRFEYHYMSYTKDSRAVDVYYTINIPETYELYALVEHFGSLKGGHYKAKIKPQDEDRWYEFNDSSVTLLHNMSHRNKFEKSRSAHLLFYRKKISDTGTQDKENKVEEGRRKLKDDDLGEKDHLMKKRKTTSDSTLVHRQTGHEVTTCSTGHSDQDSNQETAASNTEASIQGLCPPPLCQRLHLRLHRSWHLYVWLLLVFVFGIFLLVIAMKV</sequence>
<comment type="catalytic activity">
    <reaction evidence="1">
        <text>Thiol-dependent hydrolysis of ester, thioester, amide, peptide and isopeptide bonds formed by the C-terminal Gly of ubiquitin (a 76-residue protein attached to proteins as an intracellular targeting signal).</text>
        <dbReference type="EC" id="3.4.19.12"/>
    </reaction>
</comment>
<accession>A0ABV0ZNF2</accession>
<protein>
    <recommendedName>
        <fullName evidence="1">Ubiquitin carboxyl-terminal hydrolase</fullName>
        <ecNumber evidence="1">3.4.19.12</ecNumber>
    </recommendedName>
</protein>
<dbReference type="SUPFAM" id="SSF54001">
    <property type="entry name" value="Cysteine proteinases"/>
    <property type="match status" value="1"/>
</dbReference>
<evidence type="ECO:0000256" key="3">
    <source>
        <dbReference type="SAM" id="Phobius"/>
    </source>
</evidence>
<evidence type="ECO:0000313" key="6">
    <source>
        <dbReference type="Proteomes" id="UP001469553"/>
    </source>
</evidence>
<keyword evidence="1" id="KW-0378">Hydrolase</keyword>
<dbReference type="InterPro" id="IPR018200">
    <property type="entry name" value="USP_CS"/>
</dbReference>
<dbReference type="Proteomes" id="UP001469553">
    <property type="component" value="Unassembled WGS sequence"/>
</dbReference>
<keyword evidence="3" id="KW-0812">Transmembrane</keyword>
<keyword evidence="3" id="KW-1133">Transmembrane helix</keyword>
<comment type="caution">
    <text evidence="5">The sequence shown here is derived from an EMBL/GenBank/DDBJ whole genome shotgun (WGS) entry which is preliminary data.</text>
</comment>
<comment type="similarity">
    <text evidence="1">Belongs to the peptidase C19 family.</text>
</comment>
<proteinExistence type="inferred from homology"/>
<organism evidence="5 6">
    <name type="scientific">Ameca splendens</name>
    <dbReference type="NCBI Taxonomy" id="208324"/>
    <lineage>
        <taxon>Eukaryota</taxon>
        <taxon>Metazoa</taxon>
        <taxon>Chordata</taxon>
        <taxon>Craniata</taxon>
        <taxon>Vertebrata</taxon>
        <taxon>Euteleostomi</taxon>
        <taxon>Actinopterygii</taxon>
        <taxon>Neopterygii</taxon>
        <taxon>Teleostei</taxon>
        <taxon>Neoteleostei</taxon>
        <taxon>Acanthomorphata</taxon>
        <taxon>Ovalentaria</taxon>
        <taxon>Atherinomorphae</taxon>
        <taxon>Cyprinodontiformes</taxon>
        <taxon>Goodeidae</taxon>
        <taxon>Ameca</taxon>
    </lineage>
</organism>
<feature type="compositionally biased region" description="Basic and acidic residues" evidence="2">
    <location>
        <begin position="291"/>
        <end position="315"/>
    </location>
</feature>
<name>A0ABV0ZNF2_9TELE</name>
<dbReference type="Pfam" id="PF00443">
    <property type="entry name" value="UCH"/>
    <property type="match status" value="1"/>
</dbReference>
<dbReference type="EC" id="3.4.19.12" evidence="1"/>
<dbReference type="PANTHER" id="PTHR24006:SF899">
    <property type="entry name" value="UBIQUITIN CARBOXYL-TERMINAL HYDROLASE"/>
    <property type="match status" value="1"/>
</dbReference>
<dbReference type="PROSITE" id="PS50235">
    <property type="entry name" value="USP_3"/>
    <property type="match status" value="1"/>
</dbReference>
<dbReference type="InterPro" id="IPR038765">
    <property type="entry name" value="Papain-like_cys_pep_sf"/>
</dbReference>
<keyword evidence="1" id="KW-0645">Protease</keyword>
<feature type="compositionally biased region" description="Polar residues" evidence="2">
    <location>
        <begin position="324"/>
        <end position="359"/>
    </location>
</feature>
<keyword evidence="6" id="KW-1185">Reference proteome</keyword>
<dbReference type="EMBL" id="JAHRIP010067715">
    <property type="protein sequence ID" value="MEQ2307779.1"/>
    <property type="molecule type" value="Genomic_DNA"/>
</dbReference>
<feature type="domain" description="USP" evidence="4">
    <location>
        <begin position="12"/>
        <end position="285"/>
    </location>
</feature>
<dbReference type="PROSITE" id="PS00972">
    <property type="entry name" value="USP_1"/>
    <property type="match status" value="1"/>
</dbReference>
<dbReference type="InterPro" id="IPR050164">
    <property type="entry name" value="Peptidase_C19"/>
</dbReference>
<dbReference type="Gene3D" id="3.90.70.10">
    <property type="entry name" value="Cysteine proteinases"/>
    <property type="match status" value="1"/>
</dbReference>
<feature type="transmembrane region" description="Helical" evidence="3">
    <location>
        <begin position="382"/>
        <end position="402"/>
    </location>
</feature>
<feature type="region of interest" description="Disordered" evidence="2">
    <location>
        <begin position="291"/>
        <end position="359"/>
    </location>
</feature>
<keyword evidence="3" id="KW-0472">Membrane</keyword>
<gene>
    <name evidence="5" type="ORF">AMECASPLE_021671</name>
</gene>
<reference evidence="5 6" key="1">
    <citation type="submission" date="2021-06" db="EMBL/GenBank/DDBJ databases">
        <authorList>
            <person name="Palmer J.M."/>
        </authorList>
    </citation>
    <scope>NUCLEOTIDE SEQUENCE [LARGE SCALE GENOMIC DNA]</scope>
    <source>
        <strain evidence="5 6">AS_MEX2019</strain>
        <tissue evidence="5">Muscle</tissue>
    </source>
</reference>
<evidence type="ECO:0000259" key="4">
    <source>
        <dbReference type="PROSITE" id="PS50235"/>
    </source>
</evidence>